<evidence type="ECO:0000256" key="2">
    <source>
        <dbReference type="SAM" id="Coils"/>
    </source>
</evidence>
<dbReference type="Pfam" id="PF00535">
    <property type="entry name" value="Glycos_transf_2"/>
    <property type="match status" value="1"/>
</dbReference>
<keyword evidence="2" id="KW-0175">Coiled coil</keyword>
<evidence type="ECO:0000259" key="3">
    <source>
        <dbReference type="Pfam" id="PF00535"/>
    </source>
</evidence>
<sequence>MSIEGLQETSKSPVTNTGAARQRVSGVVIAYNRVDLIGTCLRALSFVDELLVIDKSSTDGTAELAAQFADRVIVVPWSPVVEETRAFAVATCKHDWIVCMDDDECLSVEAVRFIERELISPRASVYLLPQRHYIMGQHDERAYYWPEFQPRFFSKKAITFLETVHGGMKYDEAAAYVVPYEDGTCIHHLSHKNVEQWIEKANRYTSRPDRVRVPHAGDDVVAFSHENINRYVSVTKSSEPGGYPRAVAVLRALYDILDRLKTWEEEEGVDGDAAFQAICRQLDAAYARELPLRKVAAPQIDTSQLAALVVPPTKAPERNAVISDDLPLETLRRAIEALRESLRHVRAAAEVERRGAAAALAHERHLLAESSKQLANREANLADMREQLVAQETKLQKEARASATLHEAQIQQASRDLRLARSELQVQYDQTLVLRRQIAAVQAEADQLRADAASARQQLHAVYASVSWRLTGPMRGIASRHPKAVAGLREFLRRHPKLRRAAVGTVKAGWRLITLRQGKTPVSPAPAPEGKLLPALAPSTDVERRFDVRRLDVPSVARTPASKRRVLCVSHVMPYPPRAGNEYRIHQLLTWLSSAGYSPLVVICPLPHEVPSDKQIAVAASVYPNFVVCGRDGVIHHNLDEDSPLLEGLHGGVARDFAAMLGEQVPATQRERDLLGTMRTFCPNILIELLVKLDANWRPDILLAEYVFMTRAFAAMRPELLKVIDTHDVFSTKARKVQQYGVTDGLALSDAEEAALLKRAQLLIGIQPAETRDLMRLAPECNVVNVGVDFQVNTKAVVPPPRPIALLVASNNPMNVKGTKDFLSFSWPIIRKERSDAELHIVGDVGRSIAIVPDGVKVLGRLDDLNAAYASATVVINPTVAGTGLKIKTVEAICQLRPVVAFPAGVDGISAAAKPLLHVASDWFLFAQHVLRVLSERPDAEMLAGLGTTLAREFSPEVVYAELAGALDEF</sequence>
<dbReference type="EMBL" id="RXFQ01000011">
    <property type="protein sequence ID" value="RSZ33446.1"/>
    <property type="molecule type" value="Genomic_DNA"/>
</dbReference>
<accession>A0ABY0A357</accession>
<comment type="caution">
    <text evidence="4">The sequence shown here is derived from an EMBL/GenBank/DDBJ whole genome shotgun (WGS) entry which is preliminary data.</text>
</comment>
<evidence type="ECO:0000313" key="5">
    <source>
        <dbReference type="Proteomes" id="UP000271137"/>
    </source>
</evidence>
<organism evidence="4 5">
    <name type="scientific">Variovorax beijingensis</name>
    <dbReference type="NCBI Taxonomy" id="2496117"/>
    <lineage>
        <taxon>Bacteria</taxon>
        <taxon>Pseudomonadati</taxon>
        <taxon>Pseudomonadota</taxon>
        <taxon>Betaproteobacteria</taxon>
        <taxon>Burkholderiales</taxon>
        <taxon>Comamonadaceae</taxon>
        <taxon>Variovorax</taxon>
    </lineage>
</organism>
<protein>
    <submittedName>
        <fullName evidence="4">Glycosyltransferase</fullName>
    </submittedName>
</protein>
<dbReference type="InterPro" id="IPR001173">
    <property type="entry name" value="Glyco_trans_2-like"/>
</dbReference>
<feature type="coiled-coil region" evidence="2">
    <location>
        <begin position="328"/>
        <end position="458"/>
    </location>
</feature>
<dbReference type="SUPFAM" id="SSF53448">
    <property type="entry name" value="Nucleotide-diphospho-sugar transferases"/>
    <property type="match status" value="1"/>
</dbReference>
<reference evidence="4 5" key="1">
    <citation type="submission" date="2018-12" db="EMBL/GenBank/DDBJ databases">
        <title>The genome sequences of strain 502.</title>
        <authorList>
            <person name="Gao J."/>
            <person name="Sun J."/>
        </authorList>
    </citation>
    <scope>NUCLEOTIDE SEQUENCE [LARGE SCALE GENOMIC DNA]</scope>
    <source>
        <strain evidence="4 5">502</strain>
    </source>
</reference>
<name>A0ABY0A357_9BURK</name>
<dbReference type="Proteomes" id="UP000271137">
    <property type="component" value="Unassembled WGS sequence"/>
</dbReference>
<dbReference type="InterPro" id="IPR029044">
    <property type="entry name" value="Nucleotide-diphossugar_trans"/>
</dbReference>
<evidence type="ECO:0000256" key="1">
    <source>
        <dbReference type="ARBA" id="ARBA00038494"/>
    </source>
</evidence>
<dbReference type="Pfam" id="PF13692">
    <property type="entry name" value="Glyco_trans_1_4"/>
    <property type="match status" value="1"/>
</dbReference>
<proteinExistence type="inferred from homology"/>
<dbReference type="Gene3D" id="3.90.550.10">
    <property type="entry name" value="Spore Coat Polysaccharide Biosynthesis Protein SpsA, Chain A"/>
    <property type="match status" value="1"/>
</dbReference>
<dbReference type="RefSeq" id="WP_125965851.1">
    <property type="nucleotide sequence ID" value="NZ_RXFQ01000011.1"/>
</dbReference>
<dbReference type="PANTHER" id="PTHR43630:SF2">
    <property type="entry name" value="GLYCOSYLTRANSFERASE"/>
    <property type="match status" value="1"/>
</dbReference>
<gene>
    <name evidence="4" type="ORF">EJO66_19860</name>
</gene>
<comment type="similarity">
    <text evidence="1">Belongs to the glycosyltransferase 2 family. WaaE/KdtX subfamily.</text>
</comment>
<dbReference type="PANTHER" id="PTHR43630">
    <property type="entry name" value="POLY-BETA-1,6-N-ACETYL-D-GLUCOSAMINE SYNTHASE"/>
    <property type="match status" value="1"/>
</dbReference>
<evidence type="ECO:0000313" key="4">
    <source>
        <dbReference type="EMBL" id="RSZ33446.1"/>
    </source>
</evidence>
<dbReference type="SUPFAM" id="SSF53756">
    <property type="entry name" value="UDP-Glycosyltransferase/glycogen phosphorylase"/>
    <property type="match status" value="1"/>
</dbReference>
<dbReference type="Gene3D" id="3.40.50.2000">
    <property type="entry name" value="Glycogen Phosphorylase B"/>
    <property type="match status" value="1"/>
</dbReference>
<keyword evidence="5" id="KW-1185">Reference proteome</keyword>
<feature type="domain" description="Glycosyltransferase 2-like" evidence="3">
    <location>
        <begin position="27"/>
        <end position="152"/>
    </location>
</feature>